<reference evidence="1" key="1">
    <citation type="journal article" date="2014" name="Front. Microbiol.">
        <title>High frequency of phylogenetically diverse reductive dehalogenase-homologous genes in deep subseafloor sedimentary metagenomes.</title>
        <authorList>
            <person name="Kawai M."/>
            <person name="Futagami T."/>
            <person name="Toyoda A."/>
            <person name="Takaki Y."/>
            <person name="Nishi S."/>
            <person name="Hori S."/>
            <person name="Arai W."/>
            <person name="Tsubouchi T."/>
            <person name="Morono Y."/>
            <person name="Uchiyama I."/>
            <person name="Ito T."/>
            <person name="Fujiyama A."/>
            <person name="Inagaki F."/>
            <person name="Takami H."/>
        </authorList>
    </citation>
    <scope>NUCLEOTIDE SEQUENCE</scope>
    <source>
        <strain evidence="1">Expedition CK06-06</strain>
    </source>
</reference>
<dbReference type="AlphaFoldDB" id="X0T665"/>
<sequence>MGAGITEMSESISIRDHRDLVNRIAEEYGIRDTPILLVPSVSDWCRARGINQQSPFRTATSFHRDHDDLIVMMETIRADLVDGVYSNIRMHLPPECLAEIRIPQRFIAHLVLHEFKHLRDAGASEKECDVWALEELRKLGLP</sequence>
<protein>
    <submittedName>
        <fullName evidence="1">Uncharacterized protein</fullName>
    </submittedName>
</protein>
<name>X0T665_9ZZZZ</name>
<proteinExistence type="predicted"/>
<accession>X0T665</accession>
<organism evidence="1">
    <name type="scientific">marine sediment metagenome</name>
    <dbReference type="NCBI Taxonomy" id="412755"/>
    <lineage>
        <taxon>unclassified sequences</taxon>
        <taxon>metagenomes</taxon>
        <taxon>ecological metagenomes</taxon>
    </lineage>
</organism>
<evidence type="ECO:0000313" key="1">
    <source>
        <dbReference type="EMBL" id="GAF71560.1"/>
    </source>
</evidence>
<dbReference type="EMBL" id="BARS01007941">
    <property type="protein sequence ID" value="GAF71560.1"/>
    <property type="molecule type" value="Genomic_DNA"/>
</dbReference>
<gene>
    <name evidence="1" type="ORF">S01H1_15217</name>
</gene>
<comment type="caution">
    <text evidence="1">The sequence shown here is derived from an EMBL/GenBank/DDBJ whole genome shotgun (WGS) entry which is preliminary data.</text>
</comment>